<evidence type="ECO:0000313" key="2">
    <source>
        <dbReference type="EMBL" id="KAK0392047.1"/>
    </source>
</evidence>
<keyword evidence="3" id="KW-1185">Reference proteome</keyword>
<gene>
    <name evidence="2" type="ORF">NLU13_1545</name>
</gene>
<comment type="caution">
    <text evidence="2">The sequence shown here is derived from an EMBL/GenBank/DDBJ whole genome shotgun (WGS) entry which is preliminary data.</text>
</comment>
<organism evidence="2 3">
    <name type="scientific">Sarocladium strictum</name>
    <name type="common">Black bundle disease fungus</name>
    <name type="synonym">Acremonium strictum</name>
    <dbReference type="NCBI Taxonomy" id="5046"/>
    <lineage>
        <taxon>Eukaryota</taxon>
        <taxon>Fungi</taxon>
        <taxon>Dikarya</taxon>
        <taxon>Ascomycota</taxon>
        <taxon>Pezizomycotina</taxon>
        <taxon>Sordariomycetes</taxon>
        <taxon>Hypocreomycetidae</taxon>
        <taxon>Hypocreales</taxon>
        <taxon>Sarocladiaceae</taxon>
        <taxon>Sarocladium</taxon>
    </lineage>
</organism>
<proteinExistence type="predicted"/>
<accession>A0AA39GR67</accession>
<reference evidence="2" key="1">
    <citation type="submission" date="2022-10" db="EMBL/GenBank/DDBJ databases">
        <title>Determination and structural analysis of whole genome sequence of Sarocladium strictum F4-1.</title>
        <authorList>
            <person name="Hu L."/>
            <person name="Jiang Y."/>
        </authorList>
    </citation>
    <scope>NUCLEOTIDE SEQUENCE</scope>
    <source>
        <strain evidence="2">F4-1</strain>
    </source>
</reference>
<evidence type="ECO:0000256" key="1">
    <source>
        <dbReference type="SAM" id="MobiDB-lite"/>
    </source>
</evidence>
<dbReference type="Proteomes" id="UP001175261">
    <property type="component" value="Unassembled WGS sequence"/>
</dbReference>
<sequence>MADAAEPSAARGKGEQTKETKPQPCVQCGEVKGHRSNCSHKYRSCWTYGMKREKPKKARLSDEWSLFVARQPSCQRDLGGHG</sequence>
<dbReference type="EMBL" id="JAPDFR010000001">
    <property type="protein sequence ID" value="KAK0392047.1"/>
    <property type="molecule type" value="Genomic_DNA"/>
</dbReference>
<dbReference type="AlphaFoldDB" id="A0AA39GR67"/>
<feature type="region of interest" description="Disordered" evidence="1">
    <location>
        <begin position="1"/>
        <end position="25"/>
    </location>
</feature>
<protein>
    <submittedName>
        <fullName evidence="2">Uncharacterized protein</fullName>
    </submittedName>
</protein>
<name>A0AA39GR67_SARSR</name>
<feature type="compositionally biased region" description="Basic and acidic residues" evidence="1">
    <location>
        <begin position="12"/>
        <end position="21"/>
    </location>
</feature>
<evidence type="ECO:0000313" key="3">
    <source>
        <dbReference type="Proteomes" id="UP001175261"/>
    </source>
</evidence>